<feature type="domain" description="FAD-dependent oxidoreductase 2 FAD-binding" evidence="5">
    <location>
        <begin position="18"/>
        <end position="507"/>
    </location>
</feature>
<protein>
    <submittedName>
        <fullName evidence="6">3-oxo-5alpha-steroid 4-dehydrogenase</fullName>
        <ecNumber evidence="6">1.3.99.5</ecNumber>
    </submittedName>
</protein>
<evidence type="ECO:0000259" key="5">
    <source>
        <dbReference type="Pfam" id="PF00890"/>
    </source>
</evidence>
<dbReference type="PANTHER" id="PTHR43400:SF10">
    <property type="entry name" value="3-OXOSTEROID 1-DEHYDROGENASE"/>
    <property type="match status" value="1"/>
</dbReference>
<evidence type="ECO:0000256" key="2">
    <source>
        <dbReference type="ARBA" id="ARBA00022630"/>
    </source>
</evidence>
<dbReference type="InterPro" id="IPR036188">
    <property type="entry name" value="FAD/NAD-bd_sf"/>
</dbReference>
<gene>
    <name evidence="6" type="ORF">BJ969_002420</name>
</gene>
<comment type="caution">
    <text evidence="6">The sequence shown here is derived from an EMBL/GenBank/DDBJ whole genome shotgun (WGS) entry which is preliminary data.</text>
</comment>
<dbReference type="AlphaFoldDB" id="A0A840NJJ6"/>
<dbReference type="InterPro" id="IPR050315">
    <property type="entry name" value="FAD-oxidoreductase_2"/>
</dbReference>
<dbReference type="NCBIfam" id="NF005511">
    <property type="entry name" value="PRK07121.1-4"/>
    <property type="match status" value="1"/>
</dbReference>
<keyword evidence="3" id="KW-0274">FAD</keyword>
<dbReference type="EMBL" id="JACHIV010000001">
    <property type="protein sequence ID" value="MBB5069332.1"/>
    <property type="molecule type" value="Genomic_DNA"/>
</dbReference>
<evidence type="ECO:0000256" key="1">
    <source>
        <dbReference type="ARBA" id="ARBA00001974"/>
    </source>
</evidence>
<sequence length="540" mass="57596">MENRFQSEDVVTEELWADVVVVGFGVAGACAAIEAARGGAEVVLLDRFSGGGASRLSGGVVYAGGGTRLQREAGVADTVEDMYEYLRLETGDAVSEGTLRRFCEQSPEMITWLEECGVPFGSGLAPYKTSYPSNRHYLYYSGSEASGGFRDVARPAPRGHRAYGRGTSGKVLFAALAAAVRAAGVRIVDQTRCTDLITDPTGRVRGVQCESLTTASRRARRTHRAAAKFAAKPGLYVPALGKRLHAVAERVERRHARPLRVRARRGVVLAAGGFVANREMLRRHAPLYRGGLPLGTRGDDGSGIRLGTAAGGATDKMEKVSAWRFITPPSPFLGAVLVDEHGDRVCDESRYGAALGDALINHHGGRGWLLIDAELRREALRRLREQTVWFQLMQALHLLGGRSVSAPTLAEVAVRAGIDPVRLRKTAEAHDGAADGEDPAGKPAEFVRRLRTPPFTLLDISIRPSVAYPCPMLTLGGLVTDETTGAVLDDDRAPIPGLYAAGRTAAGLCSNSYVSGLSLADCVFSGRRAGRHLAGTDADG</sequence>
<name>A0A840NJJ6_9PSEU</name>
<accession>A0A840NJJ6</accession>
<dbReference type="SUPFAM" id="SSF56425">
    <property type="entry name" value="Succinate dehydrogenase/fumarate reductase flavoprotein, catalytic domain"/>
    <property type="match status" value="1"/>
</dbReference>
<evidence type="ECO:0000256" key="4">
    <source>
        <dbReference type="ARBA" id="ARBA00023002"/>
    </source>
</evidence>
<dbReference type="PANTHER" id="PTHR43400">
    <property type="entry name" value="FUMARATE REDUCTASE"/>
    <property type="match status" value="1"/>
</dbReference>
<comment type="cofactor">
    <cofactor evidence="1">
        <name>FAD</name>
        <dbReference type="ChEBI" id="CHEBI:57692"/>
    </cofactor>
</comment>
<dbReference type="InterPro" id="IPR003953">
    <property type="entry name" value="FAD-dep_OxRdtase_2_FAD-bd"/>
</dbReference>
<evidence type="ECO:0000313" key="7">
    <source>
        <dbReference type="Proteomes" id="UP000580474"/>
    </source>
</evidence>
<dbReference type="Gene3D" id="3.50.50.60">
    <property type="entry name" value="FAD/NAD(P)-binding domain"/>
    <property type="match status" value="2"/>
</dbReference>
<organism evidence="6 7">
    <name type="scientific">Saccharopolyspora gloriosae</name>
    <dbReference type="NCBI Taxonomy" id="455344"/>
    <lineage>
        <taxon>Bacteria</taxon>
        <taxon>Bacillati</taxon>
        <taxon>Actinomycetota</taxon>
        <taxon>Actinomycetes</taxon>
        <taxon>Pseudonocardiales</taxon>
        <taxon>Pseudonocardiaceae</taxon>
        <taxon>Saccharopolyspora</taxon>
    </lineage>
</organism>
<dbReference type="RefSeq" id="WP_184479029.1">
    <property type="nucleotide sequence ID" value="NZ_JACHIV010000001.1"/>
</dbReference>
<dbReference type="GO" id="GO:0008202">
    <property type="term" value="P:steroid metabolic process"/>
    <property type="evidence" value="ECO:0007669"/>
    <property type="project" value="UniProtKB-ARBA"/>
</dbReference>
<dbReference type="InterPro" id="IPR027477">
    <property type="entry name" value="Succ_DH/fumarate_Rdtase_cat_sf"/>
</dbReference>
<dbReference type="SUPFAM" id="SSF51905">
    <property type="entry name" value="FAD/NAD(P)-binding domain"/>
    <property type="match status" value="1"/>
</dbReference>
<dbReference type="GO" id="GO:0003865">
    <property type="term" value="F:3-oxo-5-alpha-steroid 4-dehydrogenase activity"/>
    <property type="evidence" value="ECO:0007669"/>
    <property type="project" value="UniProtKB-EC"/>
</dbReference>
<reference evidence="6 7" key="1">
    <citation type="submission" date="2020-08" db="EMBL/GenBank/DDBJ databases">
        <title>Sequencing the genomes of 1000 actinobacteria strains.</title>
        <authorList>
            <person name="Klenk H.-P."/>
        </authorList>
    </citation>
    <scope>NUCLEOTIDE SEQUENCE [LARGE SCALE GENOMIC DNA]</scope>
    <source>
        <strain evidence="6 7">DSM 45582</strain>
    </source>
</reference>
<dbReference type="PROSITE" id="PS51257">
    <property type="entry name" value="PROKAR_LIPOPROTEIN"/>
    <property type="match status" value="1"/>
</dbReference>
<dbReference type="EC" id="1.3.99.5" evidence="6"/>
<dbReference type="PRINTS" id="PR00411">
    <property type="entry name" value="PNDRDTASEI"/>
</dbReference>
<proteinExistence type="predicted"/>
<dbReference type="Proteomes" id="UP000580474">
    <property type="component" value="Unassembled WGS sequence"/>
</dbReference>
<evidence type="ECO:0000256" key="3">
    <source>
        <dbReference type="ARBA" id="ARBA00022827"/>
    </source>
</evidence>
<dbReference type="Pfam" id="PF00890">
    <property type="entry name" value="FAD_binding_2"/>
    <property type="match status" value="1"/>
</dbReference>
<keyword evidence="7" id="KW-1185">Reference proteome</keyword>
<dbReference type="Gene3D" id="3.90.700.10">
    <property type="entry name" value="Succinate dehydrogenase/fumarate reductase flavoprotein, catalytic domain"/>
    <property type="match status" value="1"/>
</dbReference>
<keyword evidence="2" id="KW-0285">Flavoprotein</keyword>
<evidence type="ECO:0000313" key="6">
    <source>
        <dbReference type="EMBL" id="MBB5069332.1"/>
    </source>
</evidence>
<keyword evidence="4 6" id="KW-0560">Oxidoreductase</keyword>